<evidence type="ECO:0000256" key="2">
    <source>
        <dbReference type="ARBA" id="ARBA00023163"/>
    </source>
</evidence>
<proteinExistence type="predicted"/>
<gene>
    <name evidence="4" type="ORF">AB0C36_40255</name>
</gene>
<keyword evidence="1" id="KW-0805">Transcription regulation</keyword>
<dbReference type="RefSeq" id="WP_358363991.1">
    <property type="nucleotide sequence ID" value="NZ_JBEZFP010000194.1"/>
</dbReference>
<feature type="domain" description="Putative zinc-finger" evidence="3">
    <location>
        <begin position="5"/>
        <end position="38"/>
    </location>
</feature>
<dbReference type="GO" id="GO:0032259">
    <property type="term" value="P:methylation"/>
    <property type="evidence" value="ECO:0007669"/>
    <property type="project" value="UniProtKB-KW"/>
</dbReference>
<reference evidence="4 5" key="1">
    <citation type="submission" date="2024-06" db="EMBL/GenBank/DDBJ databases">
        <title>The Natural Products Discovery Center: Release of the First 8490 Sequenced Strains for Exploring Actinobacteria Biosynthetic Diversity.</title>
        <authorList>
            <person name="Kalkreuter E."/>
            <person name="Kautsar S.A."/>
            <person name="Yang D."/>
            <person name="Bader C.D."/>
            <person name="Teijaro C.N."/>
            <person name="Fluegel L."/>
            <person name="Davis C.M."/>
            <person name="Simpson J.R."/>
            <person name="Lauterbach L."/>
            <person name="Steele A.D."/>
            <person name="Gui C."/>
            <person name="Meng S."/>
            <person name="Li G."/>
            <person name="Viehrig K."/>
            <person name="Ye F."/>
            <person name="Su P."/>
            <person name="Kiefer A.F."/>
            <person name="Nichols A."/>
            <person name="Cepeda A.J."/>
            <person name="Yan W."/>
            <person name="Fan B."/>
            <person name="Jiang Y."/>
            <person name="Adhikari A."/>
            <person name="Zheng C.-J."/>
            <person name="Schuster L."/>
            <person name="Cowan T.M."/>
            <person name="Smanski M.J."/>
            <person name="Chevrette M.G."/>
            <person name="De Carvalho L.P.S."/>
            <person name="Shen B."/>
        </authorList>
    </citation>
    <scope>NUCLEOTIDE SEQUENCE [LARGE SCALE GENOMIC DNA]</scope>
    <source>
        <strain evidence="4 5">NPDC048946</strain>
    </source>
</reference>
<keyword evidence="4" id="KW-0808">Transferase</keyword>
<protein>
    <submittedName>
        <fullName evidence="4">Class I SAM-dependent methyltransferase</fullName>
        <ecNumber evidence="4">2.1.-.-</ecNumber>
    </submittedName>
</protein>
<dbReference type="EMBL" id="JBEZFP010000194">
    <property type="protein sequence ID" value="MEU8139714.1"/>
    <property type="molecule type" value="Genomic_DNA"/>
</dbReference>
<dbReference type="InterPro" id="IPR041916">
    <property type="entry name" value="Anti_sigma_zinc_sf"/>
</dbReference>
<keyword evidence="4" id="KW-0489">Methyltransferase</keyword>
<evidence type="ECO:0000256" key="1">
    <source>
        <dbReference type="ARBA" id="ARBA00023015"/>
    </source>
</evidence>
<dbReference type="Gene3D" id="3.40.50.150">
    <property type="entry name" value="Vaccinia Virus protein VP39"/>
    <property type="match status" value="1"/>
</dbReference>
<evidence type="ECO:0000313" key="5">
    <source>
        <dbReference type="Proteomes" id="UP001551482"/>
    </source>
</evidence>
<sequence>MPLSCEEVRSRLAAYRLDTLSLDRRREVGTHMADCVACGQEWNRHRWDSSARHTLVEELKMFLGPAYIPYFDPAWVESEQRGSGLDGVETFRRSMARMYGLAVWGASGSRPDYVEAGIPLLWAAGVRTIVDYGCGLGNDAIPLAEAGFSVTGDEVDSASLSFMLWRLRRRPTLMRPRLQPVRSAPVPDAIWAIHALNLLSDEEHHIWQLLRSVRIVVTENVLNRYDPGMMGYPAHQRRRSAADVASLLEDHGFSADNPSSQAPVILWTRRRRSLGLAA</sequence>
<dbReference type="Gene3D" id="1.10.10.1320">
    <property type="entry name" value="Anti-sigma factor, zinc-finger domain"/>
    <property type="match status" value="1"/>
</dbReference>
<evidence type="ECO:0000313" key="4">
    <source>
        <dbReference type="EMBL" id="MEU8139714.1"/>
    </source>
</evidence>
<accession>A0ABV3DXY1</accession>
<name>A0ABV3DXY1_9ACTN</name>
<comment type="caution">
    <text evidence="4">The sequence shown here is derived from an EMBL/GenBank/DDBJ whole genome shotgun (WGS) entry which is preliminary data.</text>
</comment>
<dbReference type="Pfam" id="PF13490">
    <property type="entry name" value="zf-HC2"/>
    <property type="match status" value="1"/>
</dbReference>
<dbReference type="InterPro" id="IPR027383">
    <property type="entry name" value="Znf_put"/>
</dbReference>
<dbReference type="InterPro" id="IPR029063">
    <property type="entry name" value="SAM-dependent_MTases_sf"/>
</dbReference>
<evidence type="ECO:0000259" key="3">
    <source>
        <dbReference type="Pfam" id="PF13490"/>
    </source>
</evidence>
<keyword evidence="5" id="KW-1185">Reference proteome</keyword>
<organism evidence="4 5">
    <name type="scientific">Streptodolium elevatio</name>
    <dbReference type="NCBI Taxonomy" id="3157996"/>
    <lineage>
        <taxon>Bacteria</taxon>
        <taxon>Bacillati</taxon>
        <taxon>Actinomycetota</taxon>
        <taxon>Actinomycetes</taxon>
        <taxon>Kitasatosporales</taxon>
        <taxon>Streptomycetaceae</taxon>
        <taxon>Streptodolium</taxon>
    </lineage>
</organism>
<dbReference type="Proteomes" id="UP001551482">
    <property type="component" value="Unassembled WGS sequence"/>
</dbReference>
<dbReference type="GO" id="GO:0008168">
    <property type="term" value="F:methyltransferase activity"/>
    <property type="evidence" value="ECO:0007669"/>
    <property type="project" value="UniProtKB-KW"/>
</dbReference>
<dbReference type="SUPFAM" id="SSF53335">
    <property type="entry name" value="S-adenosyl-L-methionine-dependent methyltransferases"/>
    <property type="match status" value="1"/>
</dbReference>
<dbReference type="EC" id="2.1.-.-" evidence="4"/>
<keyword evidence="2" id="KW-0804">Transcription</keyword>